<dbReference type="EMBL" id="JAJNCT010000005">
    <property type="protein sequence ID" value="MCD2164286.1"/>
    <property type="molecule type" value="Genomic_DNA"/>
</dbReference>
<comment type="caution">
    <text evidence="1">The sequence shown here is derived from an EMBL/GenBank/DDBJ whole genome shotgun (WGS) entry which is preliminary data.</text>
</comment>
<sequence length="105" mass="11940">MRAGQLRNRVEFLRKTRVKDAAGQTLDEWVSVVTTWGDFRYQSGLATIKSDAQASIAKASLRIRYRTDITPDMVVQLDGQKFDIEAVLPDRAQRKFVDLVLKVAQ</sequence>
<keyword evidence="2" id="KW-1185">Reference proteome</keyword>
<gene>
    <name evidence="1" type="ORF">LPW39_03945</name>
</gene>
<dbReference type="InterPro" id="IPR008767">
    <property type="entry name" value="Phage_SPP1_head-tail_adaptor"/>
</dbReference>
<dbReference type="Proteomes" id="UP001199260">
    <property type="component" value="Unassembled WGS sequence"/>
</dbReference>
<dbReference type="Gene3D" id="2.40.10.270">
    <property type="entry name" value="Bacteriophage SPP1 head-tail adaptor protein"/>
    <property type="match status" value="1"/>
</dbReference>
<dbReference type="InterPro" id="IPR038666">
    <property type="entry name" value="SSP1_head-tail_sf"/>
</dbReference>
<evidence type="ECO:0000313" key="2">
    <source>
        <dbReference type="Proteomes" id="UP001199260"/>
    </source>
</evidence>
<reference evidence="1 2" key="1">
    <citation type="submission" date="2021-11" db="EMBL/GenBank/DDBJ databases">
        <title>Genome sequence.</title>
        <authorList>
            <person name="Sun Q."/>
        </authorList>
    </citation>
    <scope>NUCLEOTIDE SEQUENCE [LARGE SCALE GENOMIC DNA]</scope>
    <source>
        <strain evidence="1 2">KCTC 12005</strain>
    </source>
</reference>
<dbReference type="AlphaFoldDB" id="A0AAW4XUA1"/>
<name>A0AAW4XUA1_9BURK</name>
<dbReference type="RefSeq" id="WP_230771507.1">
    <property type="nucleotide sequence ID" value="NZ_JAJNCT010000005.1"/>
</dbReference>
<evidence type="ECO:0000313" key="1">
    <source>
        <dbReference type="EMBL" id="MCD2164286.1"/>
    </source>
</evidence>
<dbReference type="NCBIfam" id="TIGR01563">
    <property type="entry name" value="gp16_SPP1"/>
    <property type="match status" value="1"/>
</dbReference>
<organism evidence="1 2">
    <name type="scientific">Comamonas koreensis</name>
    <dbReference type="NCBI Taxonomy" id="160825"/>
    <lineage>
        <taxon>Bacteria</taxon>
        <taxon>Pseudomonadati</taxon>
        <taxon>Pseudomonadota</taxon>
        <taxon>Betaproteobacteria</taxon>
        <taxon>Burkholderiales</taxon>
        <taxon>Comamonadaceae</taxon>
        <taxon>Comamonas</taxon>
    </lineage>
</organism>
<proteinExistence type="predicted"/>
<accession>A0AAW4XUA1</accession>
<protein>
    <submittedName>
        <fullName evidence="1">Phage head closure protein</fullName>
    </submittedName>
</protein>
<dbReference type="Pfam" id="PF05521">
    <property type="entry name" value="Phage_HCP"/>
    <property type="match status" value="1"/>
</dbReference>